<protein>
    <submittedName>
        <fullName evidence="1">Uncharacterized protein</fullName>
    </submittedName>
</protein>
<dbReference type="AlphaFoldDB" id="A0AAW1KEZ4"/>
<evidence type="ECO:0000313" key="1">
    <source>
        <dbReference type="EMBL" id="KAK9717105.1"/>
    </source>
</evidence>
<sequence>MMSDQSKVITTMHKMLEVVINRDGMNKFHSFSDIVKKNSEVIVVKPINMKQKCQETKKEVKTKIDPVKLAVGVKTITNIIKDGVAIACSSNESKEKLKNCVQ</sequence>
<keyword evidence="2" id="KW-1185">Reference proteome</keyword>
<dbReference type="Proteomes" id="UP001458880">
    <property type="component" value="Unassembled WGS sequence"/>
</dbReference>
<dbReference type="EMBL" id="JASPKY010000247">
    <property type="protein sequence ID" value="KAK9717105.1"/>
    <property type="molecule type" value="Genomic_DNA"/>
</dbReference>
<accession>A0AAW1KEZ4</accession>
<evidence type="ECO:0000313" key="2">
    <source>
        <dbReference type="Proteomes" id="UP001458880"/>
    </source>
</evidence>
<organism evidence="1 2">
    <name type="scientific">Popillia japonica</name>
    <name type="common">Japanese beetle</name>
    <dbReference type="NCBI Taxonomy" id="7064"/>
    <lineage>
        <taxon>Eukaryota</taxon>
        <taxon>Metazoa</taxon>
        <taxon>Ecdysozoa</taxon>
        <taxon>Arthropoda</taxon>
        <taxon>Hexapoda</taxon>
        <taxon>Insecta</taxon>
        <taxon>Pterygota</taxon>
        <taxon>Neoptera</taxon>
        <taxon>Endopterygota</taxon>
        <taxon>Coleoptera</taxon>
        <taxon>Polyphaga</taxon>
        <taxon>Scarabaeiformia</taxon>
        <taxon>Scarabaeidae</taxon>
        <taxon>Rutelinae</taxon>
        <taxon>Popillia</taxon>
    </lineage>
</organism>
<comment type="caution">
    <text evidence="1">The sequence shown here is derived from an EMBL/GenBank/DDBJ whole genome shotgun (WGS) entry which is preliminary data.</text>
</comment>
<gene>
    <name evidence="1" type="ORF">QE152_g24374</name>
</gene>
<proteinExistence type="predicted"/>
<reference evidence="1 2" key="1">
    <citation type="journal article" date="2024" name="BMC Genomics">
        <title>De novo assembly and annotation of Popillia japonica's genome with initial clues to its potential as an invasive pest.</title>
        <authorList>
            <person name="Cucini C."/>
            <person name="Boschi S."/>
            <person name="Funari R."/>
            <person name="Cardaioli E."/>
            <person name="Iannotti N."/>
            <person name="Marturano G."/>
            <person name="Paoli F."/>
            <person name="Bruttini M."/>
            <person name="Carapelli A."/>
            <person name="Frati F."/>
            <person name="Nardi F."/>
        </authorList>
    </citation>
    <scope>NUCLEOTIDE SEQUENCE [LARGE SCALE GENOMIC DNA]</scope>
    <source>
        <strain evidence="1">DMR45628</strain>
    </source>
</reference>
<name>A0AAW1KEZ4_POPJA</name>